<dbReference type="SUPFAM" id="SSF47413">
    <property type="entry name" value="lambda repressor-like DNA-binding domains"/>
    <property type="match status" value="1"/>
</dbReference>
<keyword evidence="1" id="KW-0238">DNA-binding</keyword>
<dbReference type="STRING" id="1518501.CQ10_31865"/>
<sequence length="104" mass="11286">MVYAAKRGKSRCPTHPGALLRDEIIPATGRTKSAIAGLLGISRQHLYDILQEKKPVSPAVAVRLGKLFGDGAGIWTRMQAAYDTWQAERTEDVSQIPTIKAKAA</sequence>
<reference evidence="2 3" key="1">
    <citation type="submission" date="2014-03" db="EMBL/GenBank/DDBJ databases">
        <title>Bradyrhizobium valentinum sp. nov., isolated from effective nodules of Lupinus mariae-josephae, a lupine endemic of basic-lime soils in Eastern Spain.</title>
        <authorList>
            <person name="Duran D."/>
            <person name="Rey L."/>
            <person name="Navarro A."/>
            <person name="Busquets A."/>
            <person name="Imperial J."/>
            <person name="Ruiz-Argueso T."/>
        </authorList>
    </citation>
    <scope>NUCLEOTIDE SEQUENCE [LARGE SCALE GENOMIC DNA]</scope>
    <source>
        <strain evidence="2 3">LmjM3</strain>
    </source>
</reference>
<dbReference type="Gene3D" id="1.10.260.40">
    <property type="entry name" value="lambda repressor-like DNA-binding domains"/>
    <property type="match status" value="1"/>
</dbReference>
<dbReference type="AlphaFoldDB" id="A0A0R3KRZ3"/>
<protein>
    <submittedName>
        <fullName evidence="2">HigA family addiction module antidote protein</fullName>
    </submittedName>
</protein>
<name>A0A0R3KRZ3_9BRAD</name>
<dbReference type="PANTHER" id="PTHR36924:SF1">
    <property type="entry name" value="ANTITOXIN HIGA-1"/>
    <property type="match status" value="1"/>
</dbReference>
<comment type="caution">
    <text evidence="2">The sequence shown here is derived from an EMBL/GenBank/DDBJ whole genome shotgun (WGS) entry which is preliminary data.</text>
</comment>
<dbReference type="OrthoDB" id="3174593at2"/>
<dbReference type="RefSeq" id="WP_057855182.1">
    <property type="nucleotide sequence ID" value="NZ_LLXX01000219.1"/>
</dbReference>
<accession>A0A0R3KRZ3</accession>
<organism evidence="2 3">
    <name type="scientific">Bradyrhizobium valentinum</name>
    <dbReference type="NCBI Taxonomy" id="1518501"/>
    <lineage>
        <taxon>Bacteria</taxon>
        <taxon>Pseudomonadati</taxon>
        <taxon>Pseudomonadota</taxon>
        <taxon>Alphaproteobacteria</taxon>
        <taxon>Hyphomicrobiales</taxon>
        <taxon>Nitrobacteraceae</taxon>
        <taxon>Bradyrhizobium</taxon>
    </lineage>
</organism>
<dbReference type="PANTHER" id="PTHR36924">
    <property type="entry name" value="ANTITOXIN HIGA-1"/>
    <property type="match status" value="1"/>
</dbReference>
<dbReference type="InterPro" id="IPR013430">
    <property type="entry name" value="Toxin_antidote_HigA"/>
</dbReference>
<dbReference type="InterPro" id="IPR010982">
    <property type="entry name" value="Lambda_DNA-bd_dom_sf"/>
</dbReference>
<evidence type="ECO:0000313" key="2">
    <source>
        <dbReference type="EMBL" id="KRQ93663.1"/>
    </source>
</evidence>
<dbReference type="Proteomes" id="UP000051913">
    <property type="component" value="Unassembled WGS sequence"/>
</dbReference>
<dbReference type="GO" id="GO:0003677">
    <property type="term" value="F:DNA binding"/>
    <property type="evidence" value="ECO:0007669"/>
    <property type="project" value="UniProtKB-KW"/>
</dbReference>
<proteinExistence type="predicted"/>
<dbReference type="EMBL" id="LLXX01000219">
    <property type="protein sequence ID" value="KRQ93663.1"/>
    <property type="molecule type" value="Genomic_DNA"/>
</dbReference>
<keyword evidence="3" id="KW-1185">Reference proteome</keyword>
<dbReference type="NCBIfam" id="TIGR02607">
    <property type="entry name" value="antidote_HigA"/>
    <property type="match status" value="1"/>
</dbReference>
<evidence type="ECO:0000313" key="3">
    <source>
        <dbReference type="Proteomes" id="UP000051913"/>
    </source>
</evidence>
<evidence type="ECO:0000256" key="1">
    <source>
        <dbReference type="ARBA" id="ARBA00023125"/>
    </source>
</evidence>
<gene>
    <name evidence="2" type="ORF">CP49_41500</name>
</gene>